<organism evidence="2 3">
    <name type="scientific">Streptomyces fructofermentans</name>
    <dbReference type="NCBI Taxonomy" id="152141"/>
    <lineage>
        <taxon>Bacteria</taxon>
        <taxon>Bacillati</taxon>
        <taxon>Actinomycetota</taxon>
        <taxon>Actinomycetes</taxon>
        <taxon>Kitasatosporales</taxon>
        <taxon>Streptomycetaceae</taxon>
        <taxon>Streptomyces</taxon>
    </lineage>
</organism>
<keyword evidence="1" id="KW-1133">Transmembrane helix</keyword>
<reference evidence="2" key="1">
    <citation type="journal article" date="2014" name="Int. J. Syst. Evol. Microbiol.">
        <title>Complete genome sequence of Corynebacterium casei LMG S-19264T (=DSM 44701T), isolated from a smear-ripened cheese.</title>
        <authorList>
            <consortium name="US DOE Joint Genome Institute (JGI-PGF)"/>
            <person name="Walter F."/>
            <person name="Albersmeier A."/>
            <person name="Kalinowski J."/>
            <person name="Ruckert C."/>
        </authorList>
    </citation>
    <scope>NUCLEOTIDE SEQUENCE</scope>
    <source>
        <strain evidence="2">JCM 4956</strain>
    </source>
</reference>
<dbReference type="RefSeq" id="WP_190040328.1">
    <property type="nucleotide sequence ID" value="NZ_BMWD01000061.1"/>
</dbReference>
<keyword evidence="1" id="KW-0472">Membrane</keyword>
<gene>
    <name evidence="2" type="ORF">GCM10010515_77230</name>
</gene>
<feature type="transmembrane region" description="Helical" evidence="1">
    <location>
        <begin position="36"/>
        <end position="53"/>
    </location>
</feature>
<dbReference type="Proteomes" id="UP000645555">
    <property type="component" value="Unassembled WGS sequence"/>
</dbReference>
<evidence type="ECO:0000313" key="3">
    <source>
        <dbReference type="Proteomes" id="UP000645555"/>
    </source>
</evidence>
<proteinExistence type="predicted"/>
<keyword evidence="1" id="KW-0812">Transmembrane</keyword>
<evidence type="ECO:0000256" key="1">
    <source>
        <dbReference type="SAM" id="Phobius"/>
    </source>
</evidence>
<accession>A0A918NWF4</accession>
<dbReference type="AlphaFoldDB" id="A0A918NWF4"/>
<keyword evidence="3" id="KW-1185">Reference proteome</keyword>
<comment type="caution">
    <text evidence="2">The sequence shown here is derived from an EMBL/GenBank/DDBJ whole genome shotgun (WGS) entry which is preliminary data.</text>
</comment>
<dbReference type="EMBL" id="BMWD01000061">
    <property type="protein sequence ID" value="GGX99726.1"/>
    <property type="molecule type" value="Genomic_DNA"/>
</dbReference>
<evidence type="ECO:0000313" key="2">
    <source>
        <dbReference type="EMBL" id="GGX99726.1"/>
    </source>
</evidence>
<name>A0A918NWF4_9ACTN</name>
<sequence>MRISTYWKAIVAGAVAGSGVLSTAAADGVITTGEVWLIVGAVVGGLGLTWAVPNKQTGSSSGRSGF</sequence>
<protein>
    <submittedName>
        <fullName evidence="2">Uncharacterized protein</fullName>
    </submittedName>
</protein>
<reference evidence="2" key="2">
    <citation type="submission" date="2020-09" db="EMBL/GenBank/DDBJ databases">
        <authorList>
            <person name="Sun Q."/>
            <person name="Ohkuma M."/>
        </authorList>
    </citation>
    <scope>NUCLEOTIDE SEQUENCE</scope>
    <source>
        <strain evidence="2">JCM 4956</strain>
    </source>
</reference>